<proteinExistence type="inferred from homology"/>
<evidence type="ECO:0000259" key="6">
    <source>
        <dbReference type="PROSITE" id="PS51826"/>
    </source>
</evidence>
<evidence type="ECO:0000313" key="7">
    <source>
        <dbReference type="EMBL" id="OAX43812.1"/>
    </source>
</evidence>
<dbReference type="InterPro" id="IPR003016">
    <property type="entry name" value="2-oxoA_DH_lipoyl-BS"/>
</dbReference>
<dbReference type="CDD" id="cd06849">
    <property type="entry name" value="lipoyl_domain"/>
    <property type="match status" value="1"/>
</dbReference>
<comment type="similarity">
    <text evidence="1">Belongs to the 2-oxoacid dehydrogenase family.</text>
</comment>
<feature type="domain" description="Peripheral subunit-binding (PSBD)" evidence="6">
    <location>
        <begin position="167"/>
        <end position="205"/>
    </location>
</feature>
<dbReference type="OrthoDB" id="537444at2759"/>
<gene>
    <name evidence="7" type="ORF">K503DRAFT_853073</name>
</gene>
<dbReference type="Pfam" id="PF00364">
    <property type="entry name" value="Biotin_lipoyl"/>
    <property type="match status" value="1"/>
</dbReference>
<dbReference type="InParanoid" id="A0A1B7NG82"/>
<evidence type="ECO:0000256" key="4">
    <source>
        <dbReference type="SAM" id="MobiDB-lite"/>
    </source>
</evidence>
<dbReference type="SUPFAM" id="SSF51230">
    <property type="entry name" value="Single hybrid motif"/>
    <property type="match status" value="1"/>
</dbReference>
<dbReference type="PANTHER" id="PTHR23151">
    <property type="entry name" value="DIHYDROLIPOAMIDE ACETYL/SUCCINYL-TRANSFERASE-RELATED"/>
    <property type="match status" value="1"/>
</dbReference>
<dbReference type="PROSITE" id="PS00189">
    <property type="entry name" value="LIPOYL"/>
    <property type="match status" value="1"/>
</dbReference>
<dbReference type="InterPro" id="IPR004167">
    <property type="entry name" value="PSBD"/>
</dbReference>
<organism evidence="7 8">
    <name type="scientific">Rhizopogon vinicolor AM-OR11-026</name>
    <dbReference type="NCBI Taxonomy" id="1314800"/>
    <lineage>
        <taxon>Eukaryota</taxon>
        <taxon>Fungi</taxon>
        <taxon>Dikarya</taxon>
        <taxon>Basidiomycota</taxon>
        <taxon>Agaricomycotina</taxon>
        <taxon>Agaricomycetes</taxon>
        <taxon>Agaricomycetidae</taxon>
        <taxon>Boletales</taxon>
        <taxon>Suillineae</taxon>
        <taxon>Rhizopogonaceae</taxon>
        <taxon>Rhizopogon</taxon>
    </lineage>
</organism>
<dbReference type="PROSITE" id="PS50968">
    <property type="entry name" value="BIOTINYL_LIPOYL"/>
    <property type="match status" value="1"/>
</dbReference>
<reference evidence="7 8" key="1">
    <citation type="submission" date="2016-06" db="EMBL/GenBank/DDBJ databases">
        <title>Comparative genomics of the ectomycorrhizal sister species Rhizopogon vinicolor and Rhizopogon vesiculosus (Basidiomycota: Boletales) reveals a divergence of the mating type B locus.</title>
        <authorList>
            <consortium name="DOE Joint Genome Institute"/>
            <person name="Mujic A.B."/>
            <person name="Kuo A."/>
            <person name="Tritt A."/>
            <person name="Lipzen A."/>
            <person name="Chen C."/>
            <person name="Johnson J."/>
            <person name="Sharma A."/>
            <person name="Barry K."/>
            <person name="Grigoriev I.V."/>
            <person name="Spatafora J.W."/>
        </authorList>
    </citation>
    <scope>NUCLEOTIDE SEQUENCE [LARGE SCALE GENOMIC DNA]</scope>
    <source>
        <strain evidence="7 8">AM-OR11-026</strain>
    </source>
</reference>
<keyword evidence="3" id="KW-0809">Transit peptide</keyword>
<dbReference type="PROSITE" id="PS51826">
    <property type="entry name" value="PSBD"/>
    <property type="match status" value="1"/>
</dbReference>
<dbReference type="EMBL" id="KV448132">
    <property type="protein sequence ID" value="OAX43812.1"/>
    <property type="molecule type" value="Genomic_DNA"/>
</dbReference>
<dbReference type="Gene3D" id="4.10.320.10">
    <property type="entry name" value="E3-binding domain"/>
    <property type="match status" value="1"/>
</dbReference>
<dbReference type="PANTHER" id="PTHR23151:SF82">
    <property type="entry name" value="PYRUVATE DEHYDROGENASE COMPLEX PROTEIN X COMPONENT, MITOCHONDRIAL"/>
    <property type="match status" value="1"/>
</dbReference>
<dbReference type="SUPFAM" id="SSF47005">
    <property type="entry name" value="Peripheral subunit-binding domain of 2-oxo acid dehydrogenase complex"/>
    <property type="match status" value="1"/>
</dbReference>
<accession>A0A1B7NG82</accession>
<dbReference type="STRING" id="1314800.A0A1B7NG82"/>
<evidence type="ECO:0000259" key="5">
    <source>
        <dbReference type="PROSITE" id="PS50968"/>
    </source>
</evidence>
<dbReference type="InterPro" id="IPR000089">
    <property type="entry name" value="Biotin_lipoyl"/>
</dbReference>
<dbReference type="InterPro" id="IPR011053">
    <property type="entry name" value="Single_hybrid_motif"/>
</dbReference>
<dbReference type="Gene3D" id="2.40.50.100">
    <property type="match status" value="1"/>
</dbReference>
<evidence type="ECO:0000313" key="8">
    <source>
        <dbReference type="Proteomes" id="UP000092154"/>
    </source>
</evidence>
<dbReference type="InterPro" id="IPR036625">
    <property type="entry name" value="E3-bd_dom_sf"/>
</dbReference>
<dbReference type="InterPro" id="IPR045257">
    <property type="entry name" value="E2/Pdx1"/>
</dbReference>
<protein>
    <submittedName>
        <fullName evidence="7">Single hybrid motif-containing protein</fullName>
    </submittedName>
</protein>
<feature type="region of interest" description="Disordered" evidence="4">
    <location>
        <begin position="120"/>
        <end position="165"/>
    </location>
</feature>
<dbReference type="FunFam" id="2.40.50.100:FF:000010">
    <property type="entry name" value="Acetyltransferase component of pyruvate dehydrogenase complex"/>
    <property type="match status" value="1"/>
</dbReference>
<evidence type="ECO:0000256" key="2">
    <source>
        <dbReference type="ARBA" id="ARBA00022823"/>
    </source>
</evidence>
<feature type="compositionally biased region" description="Low complexity" evidence="4">
    <location>
        <begin position="143"/>
        <end position="157"/>
    </location>
</feature>
<dbReference type="GO" id="GO:0006086">
    <property type="term" value="P:pyruvate decarboxylation to acetyl-CoA"/>
    <property type="evidence" value="ECO:0007669"/>
    <property type="project" value="InterPro"/>
</dbReference>
<dbReference type="GO" id="GO:0004742">
    <property type="term" value="F:dihydrolipoyllysine-residue acetyltransferase activity"/>
    <property type="evidence" value="ECO:0007669"/>
    <property type="project" value="TreeGrafter"/>
</dbReference>
<feature type="domain" description="Lipoyl-binding" evidence="5">
    <location>
        <begin position="37"/>
        <end position="113"/>
    </location>
</feature>
<keyword evidence="2" id="KW-0450">Lipoyl</keyword>
<sequence length="300" mass="32048">MATVLTMRPARQSMTLARSLSRAQRRALHQTRVRYAITKLEMPAMSPTMTEGGIASWKKAEGESFSAGDVLVEIETDKATIDVEAQDDGILGKIIAPDGSKNVQVGRLIALLAEEGDDISNLEVPKEESKSAPPQPEPETRVTQPPATPASQPTAPKASHHPKHSKHLLPSVMRLLIEGNVADAEAIPGTGVRGMLTKGDVLAYLGRASSPMGTFKEAKKEVPVPQKVEEPKPLDGAAIRQLIVSGLAAKLKPALAPKTPETFDAIIADYLPLPSSPKAAPIPMPSMKHDSTARYFDGLL</sequence>
<keyword evidence="8" id="KW-1185">Reference proteome</keyword>
<dbReference type="Proteomes" id="UP000092154">
    <property type="component" value="Unassembled WGS sequence"/>
</dbReference>
<dbReference type="GO" id="GO:0045254">
    <property type="term" value="C:pyruvate dehydrogenase complex"/>
    <property type="evidence" value="ECO:0007669"/>
    <property type="project" value="InterPro"/>
</dbReference>
<dbReference type="AlphaFoldDB" id="A0A1B7NG82"/>
<evidence type="ECO:0000256" key="1">
    <source>
        <dbReference type="ARBA" id="ARBA00007317"/>
    </source>
</evidence>
<name>A0A1B7NG82_9AGAM</name>
<evidence type="ECO:0000256" key="3">
    <source>
        <dbReference type="ARBA" id="ARBA00022946"/>
    </source>
</evidence>